<name>A0A7Y6TTK2_9GAMM</name>
<accession>A0A7Y6TTK2</accession>
<dbReference type="AlphaFoldDB" id="A0A7Y6TTK2"/>
<comment type="caution">
    <text evidence="1">The sequence shown here is derived from an EMBL/GenBank/DDBJ whole genome shotgun (WGS) entry which is preliminary data.</text>
</comment>
<evidence type="ECO:0000313" key="1">
    <source>
        <dbReference type="EMBL" id="NUY98384.1"/>
    </source>
</evidence>
<organism evidence="1 2">
    <name type="scientific">Pantoea brenneri</name>
    <dbReference type="NCBI Taxonomy" id="472694"/>
    <lineage>
        <taxon>Bacteria</taxon>
        <taxon>Pseudomonadati</taxon>
        <taxon>Pseudomonadota</taxon>
        <taxon>Gammaproteobacteria</taxon>
        <taxon>Enterobacterales</taxon>
        <taxon>Erwiniaceae</taxon>
        <taxon>Pantoea</taxon>
    </lineage>
</organism>
<dbReference type="Gene3D" id="3.90.320.10">
    <property type="match status" value="1"/>
</dbReference>
<evidence type="ECO:0008006" key="3">
    <source>
        <dbReference type="Google" id="ProtNLM"/>
    </source>
</evidence>
<protein>
    <recommendedName>
        <fullName evidence="3">PD-(D/E)XK endonuclease-like domain-containing protein</fullName>
    </recommendedName>
</protein>
<gene>
    <name evidence="1" type="ORF">HU668_18165</name>
</gene>
<proteinExistence type="predicted"/>
<sequence length="332" mass="37860">MRFTNNSGISLPVAVWLAHDDYDHVNQEKYISATSLLKPTRQLILAGRANKAGTSIPDIAGEVSSAMGQSFHSGIERAWHPDHYKENLRKLGYPNRVIELVRINPTAEELAENPDILPVYIEQRAVRELDGYLIGGKYDMVIEGRLQDFKSTSTFTYKNQTNVHKYCQQGSIYRWLNPEKITDDYIYIQYIFTDWSANFAKSDPKYPRSRVLEFPVRLMSIGETEQFIRSKLRDLSRLQDTPEKELPLCSADELWRSDPVFKYYKDPTKTGRSTKNFDSLHEANLHLANQGGVGIVRSVPGEVKACRYCPAFALCSQKDDLIASGDLKIVEL</sequence>
<evidence type="ECO:0000313" key="2">
    <source>
        <dbReference type="Proteomes" id="UP000566985"/>
    </source>
</evidence>
<reference evidence="1 2" key="1">
    <citation type="submission" date="2020-05" db="EMBL/GenBank/DDBJ databases">
        <title>Whole Genome Sequences of Enterobacteriales Associated with the International Space Station.</title>
        <authorList>
            <person name="Bharadwaj A."/>
            <person name="Daudu R."/>
            <person name="Singh N."/>
            <person name="Wood J."/>
            <person name="Debieu M."/>
            <person name="Mason C."/>
            <person name="Wang C."/>
            <person name="Venkateswaran K."/>
        </authorList>
    </citation>
    <scope>NUCLEOTIDE SEQUENCE [LARGE SCALE GENOMIC DNA]</scope>
    <source>
        <strain evidence="1 2">IF5SW-B1</strain>
    </source>
</reference>
<dbReference type="EMBL" id="JABWPM010000025">
    <property type="protein sequence ID" value="NUY98384.1"/>
    <property type="molecule type" value="Genomic_DNA"/>
</dbReference>
<dbReference type="InterPro" id="IPR011604">
    <property type="entry name" value="PDDEXK-like_dom_sf"/>
</dbReference>
<dbReference type="Proteomes" id="UP000566985">
    <property type="component" value="Unassembled WGS sequence"/>
</dbReference>